<comment type="caution">
    <text evidence="2">The sequence shown here is derived from an EMBL/GenBank/DDBJ whole genome shotgun (WGS) entry which is preliminary data.</text>
</comment>
<evidence type="ECO:0000313" key="3">
    <source>
        <dbReference type="Proteomes" id="UP000215902"/>
    </source>
</evidence>
<protein>
    <submittedName>
        <fullName evidence="2">Uncharacterized protein</fullName>
    </submittedName>
</protein>
<name>A0A267GRY3_9PLAT</name>
<dbReference type="EMBL" id="NIVC01000176">
    <property type="protein sequence ID" value="PAA88773.1"/>
    <property type="molecule type" value="Genomic_DNA"/>
</dbReference>
<feature type="compositionally biased region" description="Gly residues" evidence="1">
    <location>
        <begin position="70"/>
        <end position="88"/>
    </location>
</feature>
<gene>
    <name evidence="2" type="ORF">BOX15_Mlig024370g2</name>
</gene>
<feature type="compositionally biased region" description="Low complexity" evidence="1">
    <location>
        <begin position="52"/>
        <end position="61"/>
    </location>
</feature>
<accession>A0A267GRY3</accession>
<feature type="region of interest" description="Disordered" evidence="1">
    <location>
        <begin position="1"/>
        <end position="96"/>
    </location>
</feature>
<feature type="non-terminal residue" evidence="2">
    <location>
        <position position="135"/>
    </location>
</feature>
<keyword evidence="3" id="KW-1185">Reference proteome</keyword>
<dbReference type="Proteomes" id="UP000215902">
    <property type="component" value="Unassembled WGS sequence"/>
</dbReference>
<evidence type="ECO:0000256" key="1">
    <source>
        <dbReference type="SAM" id="MobiDB-lite"/>
    </source>
</evidence>
<dbReference type="AlphaFoldDB" id="A0A267GRY3"/>
<reference evidence="2 3" key="1">
    <citation type="submission" date="2017-06" db="EMBL/GenBank/DDBJ databases">
        <title>A platform for efficient transgenesis in Macrostomum lignano, a flatworm model organism for stem cell research.</title>
        <authorList>
            <person name="Berezikov E."/>
        </authorList>
    </citation>
    <scope>NUCLEOTIDE SEQUENCE [LARGE SCALE GENOMIC DNA]</scope>
    <source>
        <strain evidence="2">DV1</strain>
        <tissue evidence="2">Whole organism</tissue>
    </source>
</reference>
<feature type="compositionally biased region" description="Basic residues" evidence="1">
    <location>
        <begin position="1"/>
        <end position="18"/>
    </location>
</feature>
<evidence type="ECO:0000313" key="2">
    <source>
        <dbReference type="EMBL" id="PAA88773.1"/>
    </source>
</evidence>
<sequence length="135" mass="13739">MESRLKKLVVARSRRHTVVKPPVSGSGSGGGEDGTADGESERCASVPNSRMSKSSCDLSDLSKSKLKGNSSGGGGSGGAGAGNGGGGGAKERSSSRGRLFVSSGVLDNSGRGVFFATELRYWVQRGRKGAEREMG</sequence>
<proteinExistence type="predicted"/>
<organism evidence="2 3">
    <name type="scientific">Macrostomum lignano</name>
    <dbReference type="NCBI Taxonomy" id="282301"/>
    <lineage>
        <taxon>Eukaryota</taxon>
        <taxon>Metazoa</taxon>
        <taxon>Spiralia</taxon>
        <taxon>Lophotrochozoa</taxon>
        <taxon>Platyhelminthes</taxon>
        <taxon>Rhabditophora</taxon>
        <taxon>Macrostomorpha</taxon>
        <taxon>Macrostomida</taxon>
        <taxon>Macrostomidae</taxon>
        <taxon>Macrostomum</taxon>
    </lineage>
</organism>